<dbReference type="SUPFAM" id="SSF103481">
    <property type="entry name" value="Multidrug resistance efflux transporter EmrE"/>
    <property type="match status" value="2"/>
</dbReference>
<evidence type="ECO:0000256" key="4">
    <source>
        <dbReference type="ARBA" id="ARBA00022989"/>
    </source>
</evidence>
<evidence type="ECO:0000313" key="10">
    <source>
        <dbReference type="Proteomes" id="UP001567538"/>
    </source>
</evidence>
<comment type="subcellular location">
    <subcellularLocation>
        <location evidence="1 6">Membrane</location>
        <topology evidence="1 6">Multi-pass membrane protein</topology>
    </subcellularLocation>
</comment>
<evidence type="ECO:0000256" key="3">
    <source>
        <dbReference type="ARBA" id="ARBA00022692"/>
    </source>
</evidence>
<accession>A0ABD1HRG7</accession>
<evidence type="ECO:0000256" key="2">
    <source>
        <dbReference type="ARBA" id="ARBA00007635"/>
    </source>
</evidence>
<feature type="transmembrane region" description="Helical" evidence="6">
    <location>
        <begin position="219"/>
        <end position="238"/>
    </location>
</feature>
<dbReference type="InterPro" id="IPR000620">
    <property type="entry name" value="EamA_dom"/>
</dbReference>
<evidence type="ECO:0000313" key="9">
    <source>
        <dbReference type="EMBL" id="KAL1557798.1"/>
    </source>
</evidence>
<evidence type="ECO:0000256" key="1">
    <source>
        <dbReference type="ARBA" id="ARBA00004141"/>
    </source>
</evidence>
<evidence type="ECO:0000256" key="5">
    <source>
        <dbReference type="ARBA" id="ARBA00023136"/>
    </source>
</evidence>
<organism evidence="9 10">
    <name type="scientific">Salvia divinorum</name>
    <name type="common">Maria pastora</name>
    <name type="synonym">Diviner's sage</name>
    <dbReference type="NCBI Taxonomy" id="28513"/>
    <lineage>
        <taxon>Eukaryota</taxon>
        <taxon>Viridiplantae</taxon>
        <taxon>Streptophyta</taxon>
        <taxon>Embryophyta</taxon>
        <taxon>Tracheophyta</taxon>
        <taxon>Spermatophyta</taxon>
        <taxon>Magnoliopsida</taxon>
        <taxon>eudicotyledons</taxon>
        <taxon>Gunneridae</taxon>
        <taxon>Pentapetalae</taxon>
        <taxon>asterids</taxon>
        <taxon>lamiids</taxon>
        <taxon>Lamiales</taxon>
        <taxon>Lamiaceae</taxon>
        <taxon>Nepetoideae</taxon>
        <taxon>Mentheae</taxon>
        <taxon>Salviinae</taxon>
        <taxon>Salvia</taxon>
        <taxon>Salvia subgen. Calosphace</taxon>
    </lineage>
</organism>
<proteinExistence type="inferred from homology"/>
<dbReference type="Pfam" id="PF00892">
    <property type="entry name" value="EamA"/>
    <property type="match status" value="2"/>
</dbReference>
<keyword evidence="4 6" id="KW-1133">Transmembrane helix</keyword>
<keyword evidence="10" id="KW-1185">Reference proteome</keyword>
<name>A0ABD1HRG7_SALDI</name>
<keyword evidence="3 6" id="KW-0812">Transmembrane</keyword>
<feature type="transmembrane region" description="Helical" evidence="6">
    <location>
        <begin position="188"/>
        <end position="207"/>
    </location>
</feature>
<dbReference type="AlphaFoldDB" id="A0ABD1HRG7"/>
<feature type="compositionally biased region" description="Polar residues" evidence="7">
    <location>
        <begin position="340"/>
        <end position="349"/>
    </location>
</feature>
<feature type="transmembrane region" description="Helical" evidence="6">
    <location>
        <begin position="105"/>
        <end position="126"/>
    </location>
</feature>
<evidence type="ECO:0000256" key="6">
    <source>
        <dbReference type="RuleBase" id="RU363077"/>
    </source>
</evidence>
<feature type="transmembrane region" description="Helical" evidence="6">
    <location>
        <begin position="138"/>
        <end position="156"/>
    </location>
</feature>
<dbReference type="InterPro" id="IPR030184">
    <property type="entry name" value="WAT1-related"/>
</dbReference>
<evidence type="ECO:0000256" key="7">
    <source>
        <dbReference type="SAM" id="MobiDB-lite"/>
    </source>
</evidence>
<feature type="region of interest" description="Disordered" evidence="7">
    <location>
        <begin position="338"/>
        <end position="364"/>
    </location>
</feature>
<protein>
    <recommendedName>
        <fullName evidence="6">WAT1-related protein</fullName>
    </recommendedName>
</protein>
<dbReference type="Proteomes" id="UP001567538">
    <property type="component" value="Unassembled WGS sequence"/>
</dbReference>
<reference evidence="9 10" key="1">
    <citation type="submission" date="2024-06" db="EMBL/GenBank/DDBJ databases">
        <title>A chromosome level genome sequence of Diviner's sage (Salvia divinorum).</title>
        <authorList>
            <person name="Ford S.A."/>
            <person name="Ro D.-K."/>
            <person name="Ness R.W."/>
            <person name="Phillips M.A."/>
        </authorList>
    </citation>
    <scope>NUCLEOTIDE SEQUENCE [LARGE SCALE GENOMIC DNA]</scope>
    <source>
        <strain evidence="9">SAF-2024a</strain>
        <tissue evidence="9">Leaf</tissue>
    </source>
</reference>
<feature type="transmembrane region" description="Helical" evidence="6">
    <location>
        <begin position="283"/>
        <end position="305"/>
    </location>
</feature>
<evidence type="ECO:0000259" key="8">
    <source>
        <dbReference type="Pfam" id="PF00892"/>
    </source>
</evidence>
<feature type="transmembrane region" description="Helical" evidence="6">
    <location>
        <begin position="311"/>
        <end position="329"/>
    </location>
</feature>
<keyword evidence="5 6" id="KW-0472">Membrane</keyword>
<feature type="domain" description="EamA" evidence="8">
    <location>
        <begin position="14"/>
        <end position="154"/>
    </location>
</feature>
<feature type="domain" description="EamA" evidence="8">
    <location>
        <begin position="189"/>
        <end position="327"/>
    </location>
</feature>
<feature type="transmembrane region" description="Helical" evidence="6">
    <location>
        <begin position="75"/>
        <end position="93"/>
    </location>
</feature>
<feature type="transmembrane region" description="Helical" evidence="6">
    <location>
        <begin position="12"/>
        <end position="31"/>
    </location>
</feature>
<dbReference type="EMBL" id="JBEAFC010000004">
    <property type="protein sequence ID" value="KAL1557798.1"/>
    <property type="molecule type" value="Genomic_DNA"/>
</dbReference>
<feature type="transmembrane region" description="Helical" evidence="6">
    <location>
        <begin position="43"/>
        <end position="63"/>
    </location>
</feature>
<dbReference type="GO" id="GO:0016020">
    <property type="term" value="C:membrane"/>
    <property type="evidence" value="ECO:0007669"/>
    <property type="project" value="UniProtKB-SubCell"/>
</dbReference>
<sequence length="397" mass="43315">MGKLYKILDALKPMMMMVTVQVALAGVNILYKLVANTGMSLPILIAYRFIFASATVAPLALVLERKTRPKLTWKILAQAFACGLFGGTLNQNLYAASLVATSPTFISAISNLNPAFTLIFAVIFRMEALGLKTWPGKAKVIGTFVSIGGAMLLTFYKGVEFDFLSTKIDLVHKWGHVAATEQKPQNNVLGLVLGLGSCFSYSISLIFQTQMSQSYPCHYSSTVLISIMGSIQGVVYALCVERDMSMWKLGWNITLLTAVYMGVIASGIMWVFLMLCVRMRGPLYVSIFNPLLLVLVAIAGCLFLQEKLNLGSVLGAVVIVIGLYLVLWGKDKDLKKANRSMGSKRSTNPAIEESGRESLGGLSNRSDAIVPIPFIRELESPQEEDLEAKISSTNIKA</sequence>
<gene>
    <name evidence="9" type="ORF">AAHA92_08339</name>
</gene>
<dbReference type="PANTHER" id="PTHR31218">
    <property type="entry name" value="WAT1-RELATED PROTEIN"/>
    <property type="match status" value="1"/>
</dbReference>
<feature type="transmembrane region" description="Helical" evidence="6">
    <location>
        <begin position="250"/>
        <end position="276"/>
    </location>
</feature>
<comment type="similarity">
    <text evidence="2 6">Belongs to the drug/metabolite transporter (DMT) superfamily. Plant drug/metabolite exporter (P-DME) (TC 2.A.7.4) family.</text>
</comment>
<comment type="caution">
    <text evidence="9">The sequence shown here is derived from an EMBL/GenBank/DDBJ whole genome shotgun (WGS) entry which is preliminary data.</text>
</comment>
<dbReference type="InterPro" id="IPR037185">
    <property type="entry name" value="EmrE-like"/>
</dbReference>